<sequence>MGLRLDSCSEQTKYSSRWLQKTEQTKYLSGWLQKTKQTKYSSRGLQKTEQNLAIKQRTDPSKWFSNFPTSFFSSTNQQQIVSQLTYSYLSKGKFSHYLIIFNYSTSFKMSPKSYKSILKAHPESKSKAIKTSKTVHFTSDTKTKDALFNKSTTKMLPFMTKSEVSYRYLRSENVKLNNEHLKSIDSPECENMYVDVKEEFKDRDSKNLSAQVSDVLYYRETSGCVNPKAKLSQQALVDSINALMISKLGYETVEEAVEAGCKLAKLVVDAEKVTAKQQKKITSYRRRRQIRRYNRLCQRELDVFEKQAATKVKFQCKMKREDSIHKKRDVTMRKKLDAGKKEKEEREAAKKEKEEREAAKRKKEEVAEKKEVEEKKQKEKEEGQKKQNRQYWSWFSGFFEKQKTCEVKTNTMIMKLSRTNNSFNRISTKLSIQDS</sequence>
<evidence type="ECO:0000256" key="1">
    <source>
        <dbReference type="SAM" id="MobiDB-lite"/>
    </source>
</evidence>
<accession>A0A9W6YU84</accession>
<dbReference type="Proteomes" id="UP001165063">
    <property type="component" value="Unassembled WGS sequence"/>
</dbReference>
<evidence type="ECO:0000313" key="2">
    <source>
        <dbReference type="EMBL" id="GMG20459.1"/>
    </source>
</evidence>
<dbReference type="EMBL" id="BSXU01000375">
    <property type="protein sequence ID" value="GMG20459.1"/>
    <property type="molecule type" value="Genomic_DNA"/>
</dbReference>
<proteinExistence type="predicted"/>
<feature type="compositionally biased region" description="Basic and acidic residues" evidence="1">
    <location>
        <begin position="325"/>
        <end position="385"/>
    </location>
</feature>
<organism evidence="2 3">
    <name type="scientific">Ambrosiozyma monospora</name>
    <name type="common">Yeast</name>
    <name type="synonym">Endomycopsis monosporus</name>
    <dbReference type="NCBI Taxonomy" id="43982"/>
    <lineage>
        <taxon>Eukaryota</taxon>
        <taxon>Fungi</taxon>
        <taxon>Dikarya</taxon>
        <taxon>Ascomycota</taxon>
        <taxon>Saccharomycotina</taxon>
        <taxon>Pichiomycetes</taxon>
        <taxon>Pichiales</taxon>
        <taxon>Pichiaceae</taxon>
        <taxon>Ambrosiozyma</taxon>
    </lineage>
</organism>
<gene>
    <name evidence="2" type="ORF">Amon01_000124800</name>
</gene>
<dbReference type="AlphaFoldDB" id="A0A9W6YU84"/>
<feature type="region of interest" description="Disordered" evidence="1">
    <location>
        <begin position="325"/>
        <end position="387"/>
    </location>
</feature>
<reference evidence="2" key="1">
    <citation type="submission" date="2023-04" db="EMBL/GenBank/DDBJ databases">
        <title>Ambrosiozyma monospora NBRC 1965.</title>
        <authorList>
            <person name="Ichikawa N."/>
            <person name="Sato H."/>
            <person name="Tonouchi N."/>
        </authorList>
    </citation>
    <scope>NUCLEOTIDE SEQUENCE</scope>
    <source>
        <strain evidence="2">NBRC 1965</strain>
    </source>
</reference>
<keyword evidence="3" id="KW-1185">Reference proteome</keyword>
<comment type="caution">
    <text evidence="2">The sequence shown here is derived from an EMBL/GenBank/DDBJ whole genome shotgun (WGS) entry which is preliminary data.</text>
</comment>
<name>A0A9W6YU84_AMBMO</name>
<protein>
    <submittedName>
        <fullName evidence="2">Unnamed protein product</fullName>
    </submittedName>
</protein>
<evidence type="ECO:0000313" key="3">
    <source>
        <dbReference type="Proteomes" id="UP001165063"/>
    </source>
</evidence>